<proteinExistence type="predicted"/>
<feature type="transmembrane region" description="Helical" evidence="1">
    <location>
        <begin position="64"/>
        <end position="83"/>
    </location>
</feature>
<dbReference type="RefSeq" id="WP_143079441.1">
    <property type="nucleotide sequence ID" value="NZ_FOLT01000001.1"/>
</dbReference>
<keyword evidence="1" id="KW-0472">Membrane</keyword>
<feature type="transmembrane region" description="Helical" evidence="1">
    <location>
        <begin position="89"/>
        <end position="107"/>
    </location>
</feature>
<feature type="transmembrane region" description="Helical" evidence="1">
    <location>
        <begin position="12"/>
        <end position="31"/>
    </location>
</feature>
<protein>
    <submittedName>
        <fullName evidence="2">Uncharacterized protein</fullName>
    </submittedName>
</protein>
<evidence type="ECO:0000313" key="2">
    <source>
        <dbReference type="EMBL" id="SFB91004.1"/>
    </source>
</evidence>
<name>A0A1I1EV68_9LACT</name>
<keyword evidence="3" id="KW-1185">Reference proteome</keyword>
<evidence type="ECO:0000256" key="1">
    <source>
        <dbReference type="SAM" id="Phobius"/>
    </source>
</evidence>
<feature type="transmembrane region" description="Helical" evidence="1">
    <location>
        <begin position="37"/>
        <end position="57"/>
    </location>
</feature>
<dbReference type="EMBL" id="FOLT01000001">
    <property type="protein sequence ID" value="SFB91004.1"/>
    <property type="molecule type" value="Genomic_DNA"/>
</dbReference>
<dbReference type="Proteomes" id="UP000199612">
    <property type="component" value="Unassembled WGS sequence"/>
</dbReference>
<dbReference type="STRING" id="753702.SAMN04488102_101372"/>
<accession>A0A1I1EV68</accession>
<evidence type="ECO:0000313" key="3">
    <source>
        <dbReference type="Proteomes" id="UP000199612"/>
    </source>
</evidence>
<gene>
    <name evidence="2" type="ORF">SAMN04488102_101372</name>
</gene>
<keyword evidence="1" id="KW-1133">Transmembrane helix</keyword>
<sequence>MYRLKHIIDRIIADWNSILLCLISTWLGLLFLNRVHYLLSVILLLFTAAKATGLIINHTKLRRIGLIGLNIFWALMTYVLLAGRHPVVVIPYQFPLLVLAIGTGISLRARFDE</sequence>
<organism evidence="2 3">
    <name type="scientific">Alkalibacterium subtropicum</name>
    <dbReference type="NCBI Taxonomy" id="753702"/>
    <lineage>
        <taxon>Bacteria</taxon>
        <taxon>Bacillati</taxon>
        <taxon>Bacillota</taxon>
        <taxon>Bacilli</taxon>
        <taxon>Lactobacillales</taxon>
        <taxon>Carnobacteriaceae</taxon>
        <taxon>Alkalibacterium</taxon>
    </lineage>
</organism>
<reference evidence="3" key="1">
    <citation type="submission" date="2016-10" db="EMBL/GenBank/DDBJ databases">
        <authorList>
            <person name="Varghese N."/>
            <person name="Submissions S."/>
        </authorList>
    </citation>
    <scope>NUCLEOTIDE SEQUENCE [LARGE SCALE GENOMIC DNA]</scope>
    <source>
        <strain evidence="3">DSM 23664</strain>
    </source>
</reference>
<keyword evidence="1" id="KW-0812">Transmembrane</keyword>
<dbReference type="AlphaFoldDB" id="A0A1I1EV68"/>